<dbReference type="InterPro" id="IPR003615">
    <property type="entry name" value="HNH_nuc"/>
</dbReference>
<dbReference type="RefSeq" id="XP_024669095.1">
    <property type="nucleotide sequence ID" value="XM_024815396.1"/>
</dbReference>
<protein>
    <recommendedName>
        <fullName evidence="1">HNH nuclease domain-containing protein</fullName>
    </recommendedName>
</protein>
<dbReference type="AlphaFoldDB" id="A0A2I2F368"/>
<keyword evidence="3" id="KW-1185">Reference proteome</keyword>
<sequence>MFLEGVRPLRPDRDAALRLFDSIIQHFEPSQTIKNSFKPVTLIRLTKEEVLDKDSFINLFFPLIEHYLDGTPLDTKPSLHRILPRLDGFITWTTENQRALGESLAMFARFLIDDFFLPCRCVVTGTFDTGEAYKRLNRYGDCCRDDNGDMLWPDDEAMEFLKVAHIVPHALMSSTNMDDPKLTEHMQMTHRILNMFNPTVVPLICGTNIGYRPMNALTMTRPARWLFSQFRIAFEHIGPHIYKIDLVRPDYPPHLQRVKLPVTRTLDLAPDHDIDPPSASLLKIHSAVAKILHLSDVGRFIDRFFRAMGEMEAPLFKPDATSRFDEYVAFNLAGCFKEMSTN</sequence>
<feature type="domain" description="HNH nuclease" evidence="1">
    <location>
        <begin position="121"/>
        <end position="235"/>
    </location>
</feature>
<proteinExistence type="predicted"/>
<evidence type="ECO:0000313" key="2">
    <source>
        <dbReference type="EMBL" id="PLB35083.1"/>
    </source>
</evidence>
<accession>A0A2I2F368</accession>
<name>A0A2I2F368_ASPCN</name>
<dbReference type="STRING" id="41067.A0A2I2F368"/>
<reference evidence="2 3" key="1">
    <citation type="submission" date="2017-12" db="EMBL/GenBank/DDBJ databases">
        <authorList>
            <consortium name="DOE Joint Genome Institute"/>
            <person name="Haridas S."/>
            <person name="Kjaerbolling I."/>
            <person name="Vesth T.C."/>
            <person name="Frisvad J.C."/>
            <person name="Nybo J.L."/>
            <person name="Theobald S."/>
            <person name="Kuo A."/>
            <person name="Bowyer P."/>
            <person name="Matsuda Y."/>
            <person name="Mondo S."/>
            <person name="Lyhne E.K."/>
            <person name="Kogle M.E."/>
            <person name="Clum A."/>
            <person name="Lipzen A."/>
            <person name="Salamov A."/>
            <person name="Ngan C.Y."/>
            <person name="Daum C."/>
            <person name="Chiniquy J."/>
            <person name="Barry K."/>
            <person name="LaButti K."/>
            <person name="Simmons B.A."/>
            <person name="Magnuson J.K."/>
            <person name="Mortensen U.H."/>
            <person name="Larsen T.O."/>
            <person name="Grigoriev I.V."/>
            <person name="Baker S.E."/>
            <person name="Andersen M.R."/>
            <person name="Nordberg H.P."/>
            <person name="Cantor M.N."/>
            <person name="Hua S.X."/>
        </authorList>
    </citation>
    <scope>NUCLEOTIDE SEQUENCE [LARGE SCALE GENOMIC DNA]</scope>
    <source>
        <strain evidence="2 3">CBS 102.13</strain>
    </source>
</reference>
<evidence type="ECO:0000313" key="3">
    <source>
        <dbReference type="Proteomes" id="UP000234585"/>
    </source>
</evidence>
<dbReference type="EMBL" id="KZ559167">
    <property type="protein sequence ID" value="PLB35083.1"/>
    <property type="molecule type" value="Genomic_DNA"/>
</dbReference>
<gene>
    <name evidence="2" type="ORF">BDW47DRAFT_119777</name>
</gene>
<dbReference type="Proteomes" id="UP000234585">
    <property type="component" value="Unassembled WGS sequence"/>
</dbReference>
<dbReference type="Pfam" id="PF13391">
    <property type="entry name" value="HNH_2"/>
    <property type="match status" value="1"/>
</dbReference>
<dbReference type="GeneID" id="36522556"/>
<organism evidence="2 3">
    <name type="scientific">Aspergillus candidus</name>
    <dbReference type="NCBI Taxonomy" id="41067"/>
    <lineage>
        <taxon>Eukaryota</taxon>
        <taxon>Fungi</taxon>
        <taxon>Dikarya</taxon>
        <taxon>Ascomycota</taxon>
        <taxon>Pezizomycotina</taxon>
        <taxon>Eurotiomycetes</taxon>
        <taxon>Eurotiomycetidae</taxon>
        <taxon>Eurotiales</taxon>
        <taxon>Aspergillaceae</taxon>
        <taxon>Aspergillus</taxon>
        <taxon>Aspergillus subgen. Circumdati</taxon>
    </lineage>
</organism>
<evidence type="ECO:0000259" key="1">
    <source>
        <dbReference type="Pfam" id="PF13391"/>
    </source>
</evidence>
<dbReference type="OrthoDB" id="2104739at2759"/>